<proteinExistence type="predicted"/>
<gene>
    <name evidence="2" type="ORF">ROHU_017898</name>
</gene>
<dbReference type="AlphaFoldDB" id="A0A498ND03"/>
<evidence type="ECO:0000313" key="2">
    <source>
        <dbReference type="EMBL" id="RXN30162.1"/>
    </source>
</evidence>
<keyword evidence="3" id="KW-1185">Reference proteome</keyword>
<name>A0A498ND03_LABRO</name>
<organism evidence="2 3">
    <name type="scientific">Labeo rohita</name>
    <name type="common">Indian major carp</name>
    <name type="synonym">Cyprinus rohita</name>
    <dbReference type="NCBI Taxonomy" id="84645"/>
    <lineage>
        <taxon>Eukaryota</taxon>
        <taxon>Metazoa</taxon>
        <taxon>Chordata</taxon>
        <taxon>Craniata</taxon>
        <taxon>Vertebrata</taxon>
        <taxon>Euteleostomi</taxon>
        <taxon>Actinopterygii</taxon>
        <taxon>Neopterygii</taxon>
        <taxon>Teleostei</taxon>
        <taxon>Ostariophysi</taxon>
        <taxon>Cypriniformes</taxon>
        <taxon>Cyprinidae</taxon>
        <taxon>Labeoninae</taxon>
        <taxon>Labeonini</taxon>
        <taxon>Labeo</taxon>
    </lineage>
</organism>
<reference evidence="2 3" key="1">
    <citation type="submission" date="2018-03" db="EMBL/GenBank/DDBJ databases">
        <title>Draft genome sequence of Rohu Carp (Labeo rohita).</title>
        <authorList>
            <person name="Das P."/>
            <person name="Kushwaha B."/>
            <person name="Joshi C.G."/>
            <person name="Kumar D."/>
            <person name="Nagpure N.S."/>
            <person name="Sahoo L."/>
            <person name="Das S.P."/>
            <person name="Bit A."/>
            <person name="Patnaik S."/>
            <person name="Meher P.K."/>
            <person name="Jayasankar P."/>
            <person name="Koringa P.G."/>
            <person name="Patel N.V."/>
            <person name="Hinsu A.T."/>
            <person name="Kumar R."/>
            <person name="Pandey M."/>
            <person name="Agarwal S."/>
            <person name="Srivastava S."/>
            <person name="Singh M."/>
            <person name="Iquebal M.A."/>
            <person name="Jaiswal S."/>
            <person name="Angadi U.B."/>
            <person name="Kumar N."/>
            <person name="Raza M."/>
            <person name="Shah T.M."/>
            <person name="Rai A."/>
            <person name="Jena J.K."/>
        </authorList>
    </citation>
    <scope>NUCLEOTIDE SEQUENCE [LARGE SCALE GENOMIC DNA]</scope>
    <source>
        <strain evidence="2">DASCIFA01</strain>
        <tissue evidence="2">Testis</tissue>
    </source>
</reference>
<sequence>MASHIVIHILTFSTGDWGTELSNKLSAIKDGDDSIDLPPLLRCSSPAPLCSRSGDTRPAFSEQDKQGPHGIQAPIEPYQGHTIKAPTNVSELQSFLGMCNYTARP</sequence>
<evidence type="ECO:0000313" key="3">
    <source>
        <dbReference type="Proteomes" id="UP000290572"/>
    </source>
</evidence>
<accession>A0A498ND03</accession>
<dbReference type="Proteomes" id="UP000290572">
    <property type="component" value="Unassembled WGS sequence"/>
</dbReference>
<protein>
    <submittedName>
        <fullName evidence="2">Uncharacterized protein</fullName>
    </submittedName>
</protein>
<comment type="caution">
    <text evidence="2">The sequence shown here is derived from an EMBL/GenBank/DDBJ whole genome shotgun (WGS) entry which is preliminary data.</text>
</comment>
<evidence type="ECO:0000256" key="1">
    <source>
        <dbReference type="SAM" id="MobiDB-lite"/>
    </source>
</evidence>
<feature type="region of interest" description="Disordered" evidence="1">
    <location>
        <begin position="52"/>
        <end position="76"/>
    </location>
</feature>
<dbReference type="EMBL" id="QBIY01011651">
    <property type="protein sequence ID" value="RXN30162.1"/>
    <property type="molecule type" value="Genomic_DNA"/>
</dbReference>